<dbReference type="Proteomes" id="UP001159363">
    <property type="component" value="Chromosome 7"/>
</dbReference>
<gene>
    <name evidence="1" type="ORF">PR048_021090</name>
</gene>
<evidence type="ECO:0000313" key="2">
    <source>
        <dbReference type="Proteomes" id="UP001159363"/>
    </source>
</evidence>
<reference evidence="1 2" key="1">
    <citation type="submission" date="2023-02" db="EMBL/GenBank/DDBJ databases">
        <title>LHISI_Scaffold_Assembly.</title>
        <authorList>
            <person name="Stuart O.P."/>
            <person name="Cleave R."/>
            <person name="Magrath M.J.L."/>
            <person name="Mikheyev A.S."/>
        </authorList>
    </citation>
    <scope>NUCLEOTIDE SEQUENCE [LARGE SCALE GENOMIC DNA]</scope>
    <source>
        <strain evidence="1">Daus_M_001</strain>
        <tissue evidence="1">Leg muscle</tissue>
    </source>
</reference>
<evidence type="ECO:0000313" key="1">
    <source>
        <dbReference type="EMBL" id="KAJ8876645.1"/>
    </source>
</evidence>
<protein>
    <submittedName>
        <fullName evidence="1">Uncharacterized protein</fullName>
    </submittedName>
</protein>
<dbReference type="EMBL" id="JARBHB010000008">
    <property type="protein sequence ID" value="KAJ8876645.1"/>
    <property type="molecule type" value="Genomic_DNA"/>
</dbReference>
<sequence length="81" mass="9147">MCIPEEIVALDKKPFIKEEMTFEDNLVCEEVSTGNHKLLIPSVVVYHLETTAKGETFLAEVLHQVYVYRSAAQCDMKMPGS</sequence>
<proteinExistence type="predicted"/>
<accession>A0ABQ9GX84</accession>
<comment type="caution">
    <text evidence="1">The sequence shown here is derived from an EMBL/GenBank/DDBJ whole genome shotgun (WGS) entry which is preliminary data.</text>
</comment>
<organism evidence="1 2">
    <name type="scientific">Dryococelus australis</name>
    <dbReference type="NCBI Taxonomy" id="614101"/>
    <lineage>
        <taxon>Eukaryota</taxon>
        <taxon>Metazoa</taxon>
        <taxon>Ecdysozoa</taxon>
        <taxon>Arthropoda</taxon>
        <taxon>Hexapoda</taxon>
        <taxon>Insecta</taxon>
        <taxon>Pterygota</taxon>
        <taxon>Neoptera</taxon>
        <taxon>Polyneoptera</taxon>
        <taxon>Phasmatodea</taxon>
        <taxon>Verophasmatodea</taxon>
        <taxon>Anareolatae</taxon>
        <taxon>Phasmatidae</taxon>
        <taxon>Eurycanthinae</taxon>
        <taxon>Dryococelus</taxon>
    </lineage>
</organism>
<name>A0ABQ9GX84_9NEOP</name>
<keyword evidence="2" id="KW-1185">Reference proteome</keyword>